<evidence type="ECO:0000256" key="6">
    <source>
        <dbReference type="ARBA" id="ARBA00023284"/>
    </source>
</evidence>
<evidence type="ECO:0000313" key="12">
    <source>
        <dbReference type="Proteomes" id="UP000237441"/>
    </source>
</evidence>
<dbReference type="GO" id="GO:0034599">
    <property type="term" value="P:cellular response to oxidative stress"/>
    <property type="evidence" value="ECO:0007669"/>
    <property type="project" value="TreeGrafter"/>
</dbReference>
<comment type="catalytic activity">
    <reaction evidence="9">
        <text>a hydroperoxide + [thioredoxin]-dithiol = an alcohol + [thioredoxin]-disulfide + H2O</text>
        <dbReference type="Rhea" id="RHEA:62620"/>
        <dbReference type="Rhea" id="RHEA-COMP:10698"/>
        <dbReference type="Rhea" id="RHEA-COMP:10700"/>
        <dbReference type="ChEBI" id="CHEBI:15377"/>
        <dbReference type="ChEBI" id="CHEBI:29950"/>
        <dbReference type="ChEBI" id="CHEBI:30879"/>
        <dbReference type="ChEBI" id="CHEBI:35924"/>
        <dbReference type="ChEBI" id="CHEBI:50058"/>
        <dbReference type="EC" id="1.11.1.24"/>
    </reaction>
</comment>
<evidence type="ECO:0000256" key="1">
    <source>
        <dbReference type="ARBA" id="ARBA00013017"/>
    </source>
</evidence>
<dbReference type="InterPro" id="IPR036249">
    <property type="entry name" value="Thioredoxin-like_sf"/>
</dbReference>
<dbReference type="PANTHER" id="PTHR42801">
    <property type="entry name" value="THIOREDOXIN-DEPENDENT PEROXIDE REDUCTASE"/>
    <property type="match status" value="1"/>
</dbReference>
<dbReference type="Pfam" id="PF00578">
    <property type="entry name" value="AhpC-TSA"/>
    <property type="match status" value="1"/>
</dbReference>
<dbReference type="SUPFAM" id="SSF52833">
    <property type="entry name" value="Thioredoxin-like"/>
    <property type="match status" value="1"/>
</dbReference>
<evidence type="ECO:0000256" key="4">
    <source>
        <dbReference type="ARBA" id="ARBA00023002"/>
    </source>
</evidence>
<keyword evidence="3" id="KW-0049">Antioxidant</keyword>
<organism evidence="11 12">
    <name type="scientific">Beauveria bassiana</name>
    <name type="common">White muscardine disease fungus</name>
    <name type="synonym">Tritirachium shiotae</name>
    <dbReference type="NCBI Taxonomy" id="176275"/>
    <lineage>
        <taxon>Eukaryota</taxon>
        <taxon>Fungi</taxon>
        <taxon>Dikarya</taxon>
        <taxon>Ascomycota</taxon>
        <taxon>Pezizomycotina</taxon>
        <taxon>Sordariomycetes</taxon>
        <taxon>Hypocreomycetidae</taxon>
        <taxon>Hypocreales</taxon>
        <taxon>Cordycipitaceae</taxon>
        <taxon>Beauveria</taxon>
    </lineage>
</organism>
<dbReference type="EC" id="1.11.1.24" evidence="1"/>
<evidence type="ECO:0000256" key="7">
    <source>
        <dbReference type="ARBA" id="ARBA00032824"/>
    </source>
</evidence>
<dbReference type="InterPro" id="IPR000866">
    <property type="entry name" value="AhpC/TSA"/>
</dbReference>
<comment type="caution">
    <text evidence="11">The sequence shown here is derived from an EMBL/GenBank/DDBJ whole genome shotgun (WGS) entry which is preliminary data.</text>
</comment>
<dbReference type="GO" id="GO:0008379">
    <property type="term" value="F:thioredoxin peroxidase activity"/>
    <property type="evidence" value="ECO:0007669"/>
    <property type="project" value="TreeGrafter"/>
</dbReference>
<protein>
    <recommendedName>
        <fullName evidence="1">thioredoxin-dependent peroxiredoxin</fullName>
        <ecNumber evidence="1">1.11.1.24</ecNumber>
    </recommendedName>
    <alternativeName>
        <fullName evidence="7">Thioredoxin peroxidase</fullName>
    </alternativeName>
</protein>
<dbReference type="EMBL" id="JRHA01000003">
    <property type="protein sequence ID" value="PQK12589.1"/>
    <property type="molecule type" value="Genomic_DNA"/>
</dbReference>
<accession>A0A2S7Y992</accession>
<dbReference type="PROSITE" id="PS51352">
    <property type="entry name" value="THIOREDOXIN_2"/>
    <property type="match status" value="1"/>
</dbReference>
<keyword evidence="4" id="KW-0560">Oxidoreductase</keyword>
<evidence type="ECO:0000256" key="5">
    <source>
        <dbReference type="ARBA" id="ARBA00023157"/>
    </source>
</evidence>
<dbReference type="Proteomes" id="UP000237441">
    <property type="component" value="Unassembled WGS sequence"/>
</dbReference>
<evidence type="ECO:0000256" key="2">
    <source>
        <dbReference type="ARBA" id="ARBA00022559"/>
    </source>
</evidence>
<dbReference type="InterPro" id="IPR013766">
    <property type="entry name" value="Thioredoxin_domain"/>
</dbReference>
<evidence type="ECO:0000259" key="10">
    <source>
        <dbReference type="PROSITE" id="PS51352"/>
    </source>
</evidence>
<dbReference type="InterPro" id="IPR050924">
    <property type="entry name" value="Peroxiredoxin_BCP/PrxQ"/>
</dbReference>
<name>A0A2S7Y992_BEABA</name>
<dbReference type="AlphaFoldDB" id="A0A2S7Y992"/>
<keyword evidence="6" id="KW-0676">Redox-active center</keyword>
<keyword evidence="2" id="KW-0575">Peroxidase</keyword>
<dbReference type="GO" id="GO:0005737">
    <property type="term" value="C:cytoplasm"/>
    <property type="evidence" value="ECO:0007669"/>
    <property type="project" value="TreeGrafter"/>
</dbReference>
<evidence type="ECO:0000256" key="8">
    <source>
        <dbReference type="ARBA" id="ARBA00038489"/>
    </source>
</evidence>
<dbReference type="Gene3D" id="3.40.30.10">
    <property type="entry name" value="Glutaredoxin"/>
    <property type="match status" value="1"/>
</dbReference>
<feature type="domain" description="Thioredoxin" evidence="10">
    <location>
        <begin position="47"/>
        <end position="220"/>
    </location>
</feature>
<reference evidence="11 12" key="1">
    <citation type="submission" date="2016-07" db="EMBL/GenBank/DDBJ databases">
        <title>Comparative genomics of the entomopathogenic fungus Beauveria bassiana.</title>
        <authorList>
            <person name="Valero Jimenez C.A."/>
            <person name="Zwaan B.J."/>
            <person name="Van Kan J.A."/>
            <person name="Takken W."/>
            <person name="Debets A.J."/>
            <person name="Schoustra S.E."/>
            <person name="Koenraadt C.J."/>
        </authorList>
    </citation>
    <scope>NUCLEOTIDE SEQUENCE [LARGE SCALE GENOMIC DNA]</scope>
    <source>
        <strain evidence="11 12">ARSEF 8028</strain>
    </source>
</reference>
<sequence>MIKMATQTEALAGIENHVRTNVPKDISDIIFTAVSDHKATFDLSKVIQPGTSFPAFSLPNAVGASVSLDALLASAPKGVLLTFYRGEWCPYCNIALSFLQKHAADFAAKGVVVVAVSPELPTTSLTTVEKNELRYEVLSDEGNAVARRLGLVWRQFDSLAEVARAMGVDQVARNGDDSRELPVPANILIDKAGVVRNVHADPDWSKRLEPSVMLQWADAL</sequence>
<gene>
    <name evidence="11" type="ORF">BB8028_0003g12060</name>
</gene>
<evidence type="ECO:0000256" key="3">
    <source>
        <dbReference type="ARBA" id="ARBA00022862"/>
    </source>
</evidence>
<dbReference type="PANTHER" id="PTHR42801:SF7">
    <property type="entry name" value="SLL1159 PROTEIN"/>
    <property type="match status" value="1"/>
</dbReference>
<dbReference type="CDD" id="cd02970">
    <property type="entry name" value="PRX_like2"/>
    <property type="match status" value="1"/>
</dbReference>
<dbReference type="OrthoDB" id="338622at2759"/>
<evidence type="ECO:0000313" key="11">
    <source>
        <dbReference type="EMBL" id="PQK12589.1"/>
    </source>
</evidence>
<proteinExistence type="inferred from homology"/>
<keyword evidence="5" id="KW-1015">Disulfide bond</keyword>
<dbReference type="GO" id="GO:0045454">
    <property type="term" value="P:cell redox homeostasis"/>
    <property type="evidence" value="ECO:0007669"/>
    <property type="project" value="TreeGrafter"/>
</dbReference>
<evidence type="ECO:0000256" key="9">
    <source>
        <dbReference type="ARBA" id="ARBA00049091"/>
    </source>
</evidence>
<comment type="similarity">
    <text evidence="8">Belongs to the peroxiredoxin family. BCP/PrxQ subfamily.</text>
</comment>